<evidence type="ECO:0000259" key="13">
    <source>
        <dbReference type="PROSITE" id="PS50097"/>
    </source>
</evidence>
<dbReference type="FunFam" id="3.30.160.60:FF:000235">
    <property type="entry name" value="Zinc finger and BTB domain containing 38"/>
    <property type="match status" value="1"/>
</dbReference>
<dbReference type="GO" id="GO:0005634">
    <property type="term" value="C:nucleus"/>
    <property type="evidence" value="ECO:0007669"/>
    <property type="project" value="UniProtKB-SubCell"/>
</dbReference>
<comment type="subcellular location">
    <subcellularLocation>
        <location evidence="1">Nucleus</location>
    </subcellularLocation>
</comment>
<dbReference type="GO" id="GO:0008270">
    <property type="term" value="F:zinc ion binding"/>
    <property type="evidence" value="ECO:0007669"/>
    <property type="project" value="UniProtKB-KW"/>
</dbReference>
<evidence type="ECO:0000256" key="8">
    <source>
        <dbReference type="ARBA" id="ARBA00023125"/>
    </source>
</evidence>
<feature type="compositionally biased region" description="Polar residues" evidence="12">
    <location>
        <begin position="181"/>
        <end position="191"/>
    </location>
</feature>
<dbReference type="PANTHER" id="PTHR46105">
    <property type="entry name" value="AGAP004733-PA"/>
    <property type="match status" value="1"/>
</dbReference>
<feature type="region of interest" description="Disordered" evidence="12">
    <location>
        <begin position="181"/>
        <end position="279"/>
    </location>
</feature>
<keyword evidence="2" id="KW-0678">Repressor</keyword>
<dbReference type="Pfam" id="PF00651">
    <property type="entry name" value="BTB"/>
    <property type="match status" value="1"/>
</dbReference>
<feature type="compositionally biased region" description="Polar residues" evidence="12">
    <location>
        <begin position="251"/>
        <end position="279"/>
    </location>
</feature>
<dbReference type="Proteomes" id="UP000694580">
    <property type="component" value="Chromosome 18"/>
</dbReference>
<evidence type="ECO:0000256" key="3">
    <source>
        <dbReference type="ARBA" id="ARBA00022723"/>
    </source>
</evidence>
<dbReference type="GeneTree" id="ENSGT00940000157481"/>
<evidence type="ECO:0000256" key="1">
    <source>
        <dbReference type="ARBA" id="ARBA00004123"/>
    </source>
</evidence>
<dbReference type="InterPro" id="IPR013087">
    <property type="entry name" value="Znf_C2H2_type"/>
</dbReference>
<evidence type="ECO:0000256" key="6">
    <source>
        <dbReference type="ARBA" id="ARBA00022833"/>
    </source>
</evidence>
<feature type="domain" description="BTB" evidence="13">
    <location>
        <begin position="32"/>
        <end position="90"/>
    </location>
</feature>
<dbReference type="GeneID" id="114768479"/>
<organism evidence="15 16">
    <name type="scientific">Denticeps clupeoides</name>
    <name type="common">denticle herring</name>
    <dbReference type="NCBI Taxonomy" id="299321"/>
    <lineage>
        <taxon>Eukaryota</taxon>
        <taxon>Metazoa</taxon>
        <taxon>Chordata</taxon>
        <taxon>Craniata</taxon>
        <taxon>Vertebrata</taxon>
        <taxon>Euteleostomi</taxon>
        <taxon>Actinopterygii</taxon>
        <taxon>Neopterygii</taxon>
        <taxon>Teleostei</taxon>
        <taxon>Clupei</taxon>
        <taxon>Clupeiformes</taxon>
        <taxon>Denticipitoidei</taxon>
        <taxon>Denticipitidae</taxon>
        <taxon>Denticeps</taxon>
    </lineage>
</organism>
<dbReference type="RefSeq" id="XP_028816630.1">
    <property type="nucleotide sequence ID" value="XM_028960797.1"/>
</dbReference>
<evidence type="ECO:0000256" key="11">
    <source>
        <dbReference type="PROSITE-ProRule" id="PRU00042"/>
    </source>
</evidence>
<evidence type="ECO:0000256" key="12">
    <source>
        <dbReference type="SAM" id="MobiDB-lite"/>
    </source>
</evidence>
<keyword evidence="9" id="KW-0804">Transcription</keyword>
<feature type="domain" description="C2H2-type" evidence="14">
    <location>
        <begin position="473"/>
        <end position="500"/>
    </location>
</feature>
<evidence type="ECO:0000256" key="10">
    <source>
        <dbReference type="ARBA" id="ARBA00023242"/>
    </source>
</evidence>
<proteinExistence type="predicted"/>
<dbReference type="InterPro" id="IPR011333">
    <property type="entry name" value="SKP1/BTB/POZ_sf"/>
</dbReference>
<evidence type="ECO:0000256" key="4">
    <source>
        <dbReference type="ARBA" id="ARBA00022737"/>
    </source>
</evidence>
<dbReference type="SMART" id="SM00355">
    <property type="entry name" value="ZnF_C2H2"/>
    <property type="match status" value="3"/>
</dbReference>
<reference evidence="15 16" key="1">
    <citation type="submission" date="2020-06" db="EMBL/GenBank/DDBJ databases">
        <authorList>
            <consortium name="Wellcome Sanger Institute Data Sharing"/>
        </authorList>
    </citation>
    <scope>NUCLEOTIDE SEQUENCE [LARGE SCALE GENOMIC DNA]</scope>
</reference>
<dbReference type="InterPro" id="IPR000210">
    <property type="entry name" value="BTB/POZ_dom"/>
</dbReference>
<feature type="compositionally biased region" description="Basic and acidic residues" evidence="12">
    <location>
        <begin position="221"/>
        <end position="231"/>
    </location>
</feature>
<keyword evidence="10" id="KW-0539">Nucleus</keyword>
<keyword evidence="7" id="KW-0805">Transcription regulation</keyword>
<evidence type="ECO:0000313" key="16">
    <source>
        <dbReference type="Proteomes" id="UP000694580"/>
    </source>
</evidence>
<dbReference type="SMART" id="SM00225">
    <property type="entry name" value="BTB"/>
    <property type="match status" value="1"/>
</dbReference>
<dbReference type="InterPro" id="IPR050457">
    <property type="entry name" value="ZnFinger_BTB_dom_contain"/>
</dbReference>
<evidence type="ECO:0000256" key="5">
    <source>
        <dbReference type="ARBA" id="ARBA00022771"/>
    </source>
</evidence>
<feature type="domain" description="C2H2-type" evidence="14">
    <location>
        <begin position="501"/>
        <end position="529"/>
    </location>
</feature>
<evidence type="ECO:0000313" key="15">
    <source>
        <dbReference type="Ensembl" id="ENSDCDP00010044669.1"/>
    </source>
</evidence>
<dbReference type="FunFam" id="3.30.160.60:FF:000749">
    <property type="entry name" value="Transcriptional regulator Kaiso"/>
    <property type="match status" value="1"/>
</dbReference>
<sequence>MSSLKLITATDTQFPASVLKSINEQRNNGLFCDVTVIVQDRKFKAHKVILSASSTYFRHLFAVAGQIIELNFIKADMFEEILNYIYTSKICRVRSDKLEELIAAGQILGVNFIANLGVPLSQVKGLPGLSKETVGGDPTSGENLPIITECFSLSAEEFNIPTADSDKDAGDDVLFVSQTEPLKGASNSIPNSPDVIDLDQEDESTSKNDVKATNTESKPFVTKETKVEDKAMSGTLPLYSSSLSPPQYQPESTHLTGPTTYPDQSVSIPTSSAGSSACGTPAQASSVQLDLTSSSLPVDGKEVLGVQKKKVTTIIEKSPDRQGKIKLTDLCLSSTSNDVGMSISQPAMTCKKTVSLDKASEIDSLSTGCKIYANIGENTFDIVPVKEDPEEGDSRGNPGRKAQMLLAHNAAKAASISPRSGPGRKKPKVDAEDHYEIIMDGKTFYVCVVCKRPYVCLTSLRRHFNTHSWEKKYPCHYCSKVFPLAEYRTKHEISHTGERRYQCLLCNETFINYQLLSSHCKQAHNQDPSGRKEKEDTNNNLYRLLPYKTMHLKNIAYAAENSGTVPIINADGTVQHIDPGRSRVSGQGLPPSGQGKILNWSELFNEPEAHTRPVAHVQPVASAPVPGAPVNADGSPEFEFVIPETY</sequence>
<dbReference type="Ensembl" id="ENSDCDT00010054776.1">
    <property type="protein sequence ID" value="ENSDCDP00010044669.1"/>
    <property type="gene ID" value="ENSDCDG00010027612.1"/>
</dbReference>
<gene>
    <name evidence="15" type="primary">ZBTB33</name>
</gene>
<dbReference type="GO" id="GO:0000981">
    <property type="term" value="F:DNA-binding transcription factor activity, RNA polymerase II-specific"/>
    <property type="evidence" value="ECO:0007669"/>
    <property type="project" value="TreeGrafter"/>
</dbReference>
<evidence type="ECO:0000256" key="9">
    <source>
        <dbReference type="ARBA" id="ARBA00023163"/>
    </source>
</evidence>
<keyword evidence="5 11" id="KW-0863">Zinc-finger</keyword>
<dbReference type="PANTHER" id="PTHR46105:SF27">
    <property type="entry name" value="TRANSCRIPTIONAL REGULATOR KAISO"/>
    <property type="match status" value="1"/>
</dbReference>
<evidence type="ECO:0000256" key="7">
    <source>
        <dbReference type="ARBA" id="ARBA00023015"/>
    </source>
</evidence>
<dbReference type="SUPFAM" id="SSF57667">
    <property type="entry name" value="beta-beta-alpha zinc fingers"/>
    <property type="match status" value="1"/>
</dbReference>
<evidence type="ECO:0008006" key="17">
    <source>
        <dbReference type="Google" id="ProtNLM"/>
    </source>
</evidence>
<reference evidence="15" key="2">
    <citation type="submission" date="2025-08" db="UniProtKB">
        <authorList>
            <consortium name="Ensembl"/>
        </authorList>
    </citation>
    <scope>IDENTIFICATION</scope>
</reference>
<protein>
    <recommendedName>
        <fullName evidence="17">Kaiso</fullName>
    </recommendedName>
</protein>
<dbReference type="Gene3D" id="3.30.710.10">
    <property type="entry name" value="Potassium Channel Kv1.1, Chain A"/>
    <property type="match status" value="1"/>
</dbReference>
<dbReference type="PROSITE" id="PS50157">
    <property type="entry name" value="ZINC_FINGER_C2H2_2"/>
    <property type="match status" value="3"/>
</dbReference>
<accession>A0AAY4DHN8</accession>
<keyword evidence="8" id="KW-0238">DNA-binding</keyword>
<name>A0AAY4DHN8_9TELE</name>
<keyword evidence="16" id="KW-1185">Reference proteome</keyword>
<dbReference type="AlphaFoldDB" id="A0AAY4DHN8"/>
<keyword evidence="3" id="KW-0479">Metal-binding</keyword>
<dbReference type="InterPro" id="IPR036236">
    <property type="entry name" value="Znf_C2H2_sf"/>
</dbReference>
<dbReference type="PROSITE" id="PS00028">
    <property type="entry name" value="ZINC_FINGER_C2H2_1"/>
    <property type="match status" value="3"/>
</dbReference>
<feature type="compositionally biased region" description="Low complexity" evidence="12">
    <location>
        <begin position="236"/>
        <end position="250"/>
    </location>
</feature>
<dbReference type="PROSITE" id="PS50097">
    <property type="entry name" value="BTB"/>
    <property type="match status" value="1"/>
</dbReference>
<dbReference type="SUPFAM" id="SSF54695">
    <property type="entry name" value="POZ domain"/>
    <property type="match status" value="1"/>
</dbReference>
<keyword evidence="4" id="KW-0677">Repeat</keyword>
<keyword evidence="6" id="KW-0862">Zinc</keyword>
<evidence type="ECO:0000259" key="14">
    <source>
        <dbReference type="PROSITE" id="PS50157"/>
    </source>
</evidence>
<dbReference type="Gene3D" id="3.30.160.60">
    <property type="entry name" value="Classic Zinc Finger"/>
    <property type="match status" value="3"/>
</dbReference>
<feature type="domain" description="C2H2-type" evidence="14">
    <location>
        <begin position="445"/>
        <end position="472"/>
    </location>
</feature>
<reference evidence="15" key="3">
    <citation type="submission" date="2025-09" db="UniProtKB">
        <authorList>
            <consortium name="Ensembl"/>
        </authorList>
    </citation>
    <scope>IDENTIFICATION</scope>
</reference>
<evidence type="ECO:0000256" key="2">
    <source>
        <dbReference type="ARBA" id="ARBA00022491"/>
    </source>
</evidence>
<dbReference type="GO" id="GO:0000978">
    <property type="term" value="F:RNA polymerase II cis-regulatory region sequence-specific DNA binding"/>
    <property type="evidence" value="ECO:0007669"/>
    <property type="project" value="TreeGrafter"/>
</dbReference>